<dbReference type="PANTHER" id="PTHR34853:SF1">
    <property type="entry name" value="LIPASE 5"/>
    <property type="match status" value="1"/>
</dbReference>
<dbReference type="GO" id="GO:0004806">
    <property type="term" value="F:triacylglycerol lipase activity"/>
    <property type="evidence" value="ECO:0007669"/>
    <property type="project" value="InterPro"/>
</dbReference>
<evidence type="ECO:0000256" key="1">
    <source>
        <dbReference type="SAM" id="SignalP"/>
    </source>
</evidence>
<feature type="signal peptide" evidence="1">
    <location>
        <begin position="1"/>
        <end position="31"/>
    </location>
</feature>
<dbReference type="GeneID" id="85484943"/>
<dbReference type="OrthoDB" id="9798122at2"/>
<keyword evidence="1" id="KW-0732">Signal</keyword>
<dbReference type="AlphaFoldDB" id="A0A1I0SXZ6"/>
<dbReference type="Proteomes" id="UP000182054">
    <property type="component" value="Unassembled WGS sequence"/>
</dbReference>
<sequence>MTLSFRRAAAVVTCVVAGLVPTVLTGPAASAAPASEPGALLSSSPLAEDLLPDGAASGTLVRYSTLRTAGQTGESTGLVYVPEGETPAGGWPVVSFAHGTTGVADACTPSLTGGTEYERPAITEWLRNGYAVAATDYAGLGTPGVHAYLDGPASGANVVDIVRTAHRLLGDELSPRWLATGLSQGGNAAYFAAAVGTERAPELDYRGAVPIAGPTQLDTLLPPSGPVFPPIAPSGYVGYVMYILAGLNDQRPDLHVPSYLTPRGLDYLNAATTLCGNDFRAFREANPVVLRDLLTRPLDDPAMNATLREMQAVPIAGYDRPLLVTQSLVDQTVPAPLTFVQTARMSAAGTDHRLVTFPDADHVGTLMASMPAALDFARTVIG</sequence>
<proteinExistence type="predicted"/>
<feature type="chain" id="PRO_5010347423" evidence="1">
    <location>
        <begin position="32"/>
        <end position="382"/>
    </location>
</feature>
<accession>A0A1I0SXZ6</accession>
<reference evidence="2 3" key="1">
    <citation type="submission" date="2016-10" db="EMBL/GenBank/DDBJ databases">
        <authorList>
            <person name="de Groot N.N."/>
        </authorList>
    </citation>
    <scope>NUCLEOTIDE SEQUENCE [LARGE SCALE GENOMIC DNA]</scope>
    <source>
        <strain evidence="2 3">DSM 44908</strain>
    </source>
</reference>
<evidence type="ECO:0000313" key="2">
    <source>
        <dbReference type="EMBL" id="SFA44425.1"/>
    </source>
</evidence>
<name>A0A1I0SXZ6_9NOCA</name>
<dbReference type="EMBL" id="FOJN01000003">
    <property type="protein sequence ID" value="SFA44425.1"/>
    <property type="molecule type" value="Genomic_DNA"/>
</dbReference>
<organism evidence="2 3">
    <name type="scientific">Rhodococcoides kroppenstedtii</name>
    <dbReference type="NCBI Taxonomy" id="293050"/>
    <lineage>
        <taxon>Bacteria</taxon>
        <taxon>Bacillati</taxon>
        <taxon>Actinomycetota</taxon>
        <taxon>Actinomycetes</taxon>
        <taxon>Mycobacteriales</taxon>
        <taxon>Nocardiaceae</taxon>
        <taxon>Rhodococcoides</taxon>
    </lineage>
</organism>
<dbReference type="GO" id="GO:0016042">
    <property type="term" value="P:lipid catabolic process"/>
    <property type="evidence" value="ECO:0007669"/>
    <property type="project" value="InterPro"/>
</dbReference>
<gene>
    <name evidence="2" type="ORF">SAMN05444374_10385</name>
</gene>
<protein>
    <submittedName>
        <fullName evidence="2">Secretory lipase</fullName>
    </submittedName>
</protein>
<dbReference type="Gene3D" id="3.40.50.1820">
    <property type="entry name" value="alpha/beta hydrolase"/>
    <property type="match status" value="2"/>
</dbReference>
<dbReference type="Pfam" id="PF03583">
    <property type="entry name" value="LIP"/>
    <property type="match status" value="1"/>
</dbReference>
<dbReference type="InterPro" id="IPR005152">
    <property type="entry name" value="Lipase_secreted"/>
</dbReference>
<dbReference type="PANTHER" id="PTHR34853">
    <property type="match status" value="1"/>
</dbReference>
<dbReference type="PIRSF" id="PIRSF029171">
    <property type="entry name" value="Esterase_LipA"/>
    <property type="match status" value="1"/>
</dbReference>
<dbReference type="SUPFAM" id="SSF53474">
    <property type="entry name" value="alpha/beta-Hydrolases"/>
    <property type="match status" value="1"/>
</dbReference>
<evidence type="ECO:0000313" key="3">
    <source>
        <dbReference type="Proteomes" id="UP000182054"/>
    </source>
</evidence>
<dbReference type="InterPro" id="IPR029058">
    <property type="entry name" value="AB_hydrolase_fold"/>
</dbReference>
<dbReference type="RefSeq" id="WP_068363922.1">
    <property type="nucleotide sequence ID" value="NZ_FOJN01000003.1"/>
</dbReference>